<evidence type="ECO:0000256" key="8">
    <source>
        <dbReference type="ARBA" id="ARBA00049934"/>
    </source>
</evidence>
<evidence type="ECO:0000256" key="4">
    <source>
        <dbReference type="ARBA" id="ARBA00022723"/>
    </source>
</evidence>
<evidence type="ECO:0000313" key="10">
    <source>
        <dbReference type="EMBL" id="BBO72664.1"/>
    </source>
</evidence>
<dbReference type="InterPro" id="IPR013984">
    <property type="entry name" value="Ald_Fedxn_OxRdtase_dom2"/>
</dbReference>
<dbReference type="SUPFAM" id="SSF48310">
    <property type="entry name" value="Aldehyde ferredoxin oxidoreductase, C-terminal domains"/>
    <property type="match status" value="1"/>
</dbReference>
<dbReference type="Gene3D" id="1.10.599.10">
    <property type="entry name" value="Aldehyde Ferredoxin Oxidoreductase Protein, subunit A, domain 3"/>
    <property type="match status" value="1"/>
</dbReference>
<protein>
    <submittedName>
        <fullName evidence="10">Aldehyde ferredoxin oxidoreductase</fullName>
    </submittedName>
</protein>
<dbReference type="SUPFAM" id="SSF56228">
    <property type="entry name" value="Aldehyde ferredoxin oxidoreductase, N-terminal domain"/>
    <property type="match status" value="1"/>
</dbReference>
<dbReference type="PANTHER" id="PTHR30038">
    <property type="entry name" value="ALDEHYDE FERREDOXIN OXIDOREDUCTASE"/>
    <property type="match status" value="1"/>
</dbReference>
<keyword evidence="11" id="KW-1185">Reference proteome</keyword>
<keyword evidence="6" id="KW-0408">Iron</keyword>
<keyword evidence="4" id="KW-0479">Metal-binding</keyword>
<dbReference type="Gene3D" id="3.60.9.10">
    <property type="entry name" value="Aldehyde ferredoxin oxidoreductase, N-terminal domain"/>
    <property type="match status" value="1"/>
</dbReference>
<comment type="similarity">
    <text evidence="2">Belongs to the AOR/FOR family.</text>
</comment>
<dbReference type="AlphaFoldDB" id="A0A5K7Z2E8"/>
<name>A0A5K7Z2E8_9BACT</name>
<keyword evidence="7" id="KW-0411">Iron-sulfur</keyword>
<evidence type="ECO:0000259" key="9">
    <source>
        <dbReference type="SMART" id="SM00790"/>
    </source>
</evidence>
<dbReference type="RefSeq" id="WP_155301853.1">
    <property type="nucleotide sequence ID" value="NZ_AP021875.1"/>
</dbReference>
<dbReference type="SMART" id="SM00790">
    <property type="entry name" value="AFOR_N"/>
    <property type="match status" value="1"/>
</dbReference>
<dbReference type="Pfam" id="PF02730">
    <property type="entry name" value="AFOR_N"/>
    <property type="match status" value="1"/>
</dbReference>
<sequence length="610" mass="66454">MLKNGFMGKILRVNLTDETIEDESLKSSVMKQYIGGRGLGAYLAYKEIPPHEDAFSPNISIYFITGPLQGTLTPFTPKFIILNKSPLSGSLSRSVCGGSTFGAELKYAGYDAVVVKGKAKTPVYLLIDNGKVSIKDAQKYWGMTSSDTQEAIKTELNDPTVSIVPIGPAGEKRVRFSGVIVGSRAAGRGGAGAVMGSKNLKAIVVRGNKSVHVADIKQFKKLLGETYTAIKENPDVSKRIEFGTPGTLASTYSSGILPTMNFSRSTFDGIEGLMPENVRDMLYVHNESCFGCPLPCGKLALIKKGPFKGMVLPGPEYETIGLLGSNCGIGDIQTVAQANYLCNEYGLDTISTGSVIAFAIECYQKGIITKKDTDGLELKFGDTETLISLIEKISRRDGFGNVLAEGTKRASKMIGQGSDKFAMHSKGQDFAAYEPRALVGMGLLYATATPGANHSFGPTLTAEKMELKDTLTNVKKGKIVRREQNRYCLQDSMVMCSFSRFGMNDSHRLRFVNAVTGWNFSDEEAILIADRIFTLEKLFNIREGFSKADDNLPWRCLNEPLPDGLAKGNTVPLESMLQDYYADRGWNRDTGIPGKEMIERLGLSDLVCEN</sequence>
<dbReference type="InterPro" id="IPR036503">
    <property type="entry name" value="Ald_Fedxn_OxRdtase_N_sf"/>
</dbReference>
<dbReference type="Pfam" id="PF01314">
    <property type="entry name" value="AFOR_C"/>
    <property type="match status" value="1"/>
</dbReference>
<comment type="cofactor">
    <cofactor evidence="8">
        <name>tungstopterin</name>
        <dbReference type="ChEBI" id="CHEBI:30402"/>
    </cofactor>
</comment>
<dbReference type="InterPro" id="IPR036021">
    <property type="entry name" value="Tungsten_al_ferr_oxy-like_C"/>
</dbReference>
<dbReference type="InterPro" id="IPR013983">
    <property type="entry name" value="Ald_Fedxn_OxRdtase_N"/>
</dbReference>
<evidence type="ECO:0000256" key="6">
    <source>
        <dbReference type="ARBA" id="ARBA00023004"/>
    </source>
</evidence>
<proteinExistence type="inferred from homology"/>
<evidence type="ECO:0000256" key="3">
    <source>
        <dbReference type="ARBA" id="ARBA00022485"/>
    </source>
</evidence>
<dbReference type="KEGG" id="dwd:DSCW_00810"/>
<evidence type="ECO:0000256" key="1">
    <source>
        <dbReference type="ARBA" id="ARBA00001966"/>
    </source>
</evidence>
<feature type="domain" description="Aldehyde ferredoxin oxidoreductase N-terminal" evidence="9">
    <location>
        <begin position="6"/>
        <end position="209"/>
    </location>
</feature>
<dbReference type="GO" id="GO:0046872">
    <property type="term" value="F:metal ion binding"/>
    <property type="evidence" value="ECO:0007669"/>
    <property type="project" value="UniProtKB-KW"/>
</dbReference>
<evidence type="ECO:0000313" key="11">
    <source>
        <dbReference type="Proteomes" id="UP000427769"/>
    </source>
</evidence>
<accession>A0A5K7Z2E8</accession>
<keyword evidence="3" id="KW-0004">4Fe-4S</keyword>
<dbReference type="InterPro" id="IPR001203">
    <property type="entry name" value="OxRdtase_Ald_Fedxn_C"/>
</dbReference>
<dbReference type="GO" id="GO:0016625">
    <property type="term" value="F:oxidoreductase activity, acting on the aldehyde or oxo group of donors, iron-sulfur protein as acceptor"/>
    <property type="evidence" value="ECO:0007669"/>
    <property type="project" value="InterPro"/>
</dbReference>
<dbReference type="PANTHER" id="PTHR30038:SF0">
    <property type="entry name" value="TUNGSTEN-CONTAINING ALDEHYDE FERREDOXIN OXIDOREDUCTASE"/>
    <property type="match status" value="1"/>
</dbReference>
<keyword evidence="5" id="KW-0560">Oxidoreductase</keyword>
<evidence type="ECO:0000256" key="5">
    <source>
        <dbReference type="ARBA" id="ARBA00023002"/>
    </source>
</evidence>
<comment type="cofactor">
    <cofactor evidence="1">
        <name>[4Fe-4S] cluster</name>
        <dbReference type="ChEBI" id="CHEBI:49883"/>
    </cofactor>
</comment>
<evidence type="ECO:0000256" key="2">
    <source>
        <dbReference type="ARBA" id="ARBA00011032"/>
    </source>
</evidence>
<dbReference type="InterPro" id="IPR051919">
    <property type="entry name" value="W-dependent_AOR"/>
</dbReference>
<organism evidence="10 11">
    <name type="scientific">Desulfosarcina widdelii</name>
    <dbReference type="NCBI Taxonomy" id="947919"/>
    <lineage>
        <taxon>Bacteria</taxon>
        <taxon>Pseudomonadati</taxon>
        <taxon>Thermodesulfobacteriota</taxon>
        <taxon>Desulfobacteria</taxon>
        <taxon>Desulfobacterales</taxon>
        <taxon>Desulfosarcinaceae</taxon>
        <taxon>Desulfosarcina</taxon>
    </lineage>
</organism>
<evidence type="ECO:0000256" key="7">
    <source>
        <dbReference type="ARBA" id="ARBA00023014"/>
    </source>
</evidence>
<dbReference type="OrthoDB" id="9763894at2"/>
<dbReference type="GO" id="GO:0051539">
    <property type="term" value="F:4 iron, 4 sulfur cluster binding"/>
    <property type="evidence" value="ECO:0007669"/>
    <property type="project" value="UniProtKB-KW"/>
</dbReference>
<dbReference type="EMBL" id="AP021875">
    <property type="protein sequence ID" value="BBO72664.1"/>
    <property type="molecule type" value="Genomic_DNA"/>
</dbReference>
<reference evidence="10 11" key="1">
    <citation type="submission" date="2019-11" db="EMBL/GenBank/DDBJ databases">
        <title>Comparative genomics of hydrocarbon-degrading Desulfosarcina strains.</title>
        <authorList>
            <person name="Watanabe M."/>
            <person name="Kojima H."/>
            <person name="Fukui M."/>
        </authorList>
    </citation>
    <scope>NUCLEOTIDE SEQUENCE [LARGE SCALE GENOMIC DNA]</scope>
    <source>
        <strain evidence="10 11">PP31</strain>
    </source>
</reference>
<dbReference type="Gene3D" id="1.10.569.10">
    <property type="entry name" value="Aldehyde Ferredoxin Oxidoreductase Protein, subunit A, domain 2"/>
    <property type="match status" value="1"/>
</dbReference>
<dbReference type="InterPro" id="IPR013985">
    <property type="entry name" value="Ald_Fedxn_OxRdtase_dom3"/>
</dbReference>
<dbReference type="GO" id="GO:0009055">
    <property type="term" value="F:electron transfer activity"/>
    <property type="evidence" value="ECO:0007669"/>
    <property type="project" value="InterPro"/>
</dbReference>
<dbReference type="Proteomes" id="UP000427769">
    <property type="component" value="Chromosome"/>
</dbReference>
<gene>
    <name evidence="10" type="ORF">DSCW_00810</name>
</gene>